<sequence length="234" mass="26329">MRSSGYPFPVWDDSEFICVFFIFITHSVEHLSTTEPLLLWSAGMRLLNNFEEEFSEDIWSELERSVNSNMSQSVVTLASFIGRKRCFACTGVFIDCNGSTTRVLTSASLVRTSDDENTVADNLKIVVCLPDNRRTTGTLQHYSLHYNIAVVHIMGFCCSRTAQINDQMQMKPQMKVVAVGRGYKSGKFLATSGILIDKPSKLNCKELKTSTCKITKVRCVFRMVEISSCIKMSN</sequence>
<reference evidence="2" key="1">
    <citation type="journal article" date="2014" name="Science">
        <title>Ancient hybridizations among the ancestral genomes of bread wheat.</title>
        <authorList>
            <consortium name="International Wheat Genome Sequencing Consortium,"/>
            <person name="Marcussen T."/>
            <person name="Sandve S.R."/>
            <person name="Heier L."/>
            <person name="Spannagl M."/>
            <person name="Pfeifer M."/>
            <person name="Jakobsen K.S."/>
            <person name="Wulff B.B."/>
            <person name="Steuernagel B."/>
            <person name="Mayer K.F."/>
            <person name="Olsen O.A."/>
        </authorList>
    </citation>
    <scope>NUCLEOTIDE SEQUENCE [LARGE SCALE GENOMIC DNA]</scope>
    <source>
        <strain evidence="2">cv. AL8/78</strain>
    </source>
</reference>
<reference evidence="1" key="5">
    <citation type="journal article" date="2021" name="G3 (Bethesda)">
        <title>Aegilops tauschii genome assembly Aet v5.0 features greater sequence contiguity and improved annotation.</title>
        <authorList>
            <person name="Wang L."/>
            <person name="Zhu T."/>
            <person name="Rodriguez J.C."/>
            <person name="Deal K.R."/>
            <person name="Dubcovsky J."/>
            <person name="McGuire P.E."/>
            <person name="Lux T."/>
            <person name="Spannagl M."/>
            <person name="Mayer K.F.X."/>
            <person name="Baldrich P."/>
            <person name="Meyers B.C."/>
            <person name="Huo N."/>
            <person name="Gu Y.Q."/>
            <person name="Zhou H."/>
            <person name="Devos K.M."/>
            <person name="Bennetzen J.L."/>
            <person name="Unver T."/>
            <person name="Budak H."/>
            <person name="Gulick P.J."/>
            <person name="Galiba G."/>
            <person name="Kalapos B."/>
            <person name="Nelson D.R."/>
            <person name="Li P."/>
            <person name="You F.M."/>
            <person name="Luo M.C."/>
            <person name="Dvorak J."/>
        </authorList>
    </citation>
    <scope>NUCLEOTIDE SEQUENCE [LARGE SCALE GENOMIC DNA]</scope>
    <source>
        <strain evidence="1">cv. AL8/78</strain>
    </source>
</reference>
<name>A0A453DYH3_AEGTS</name>
<reference evidence="1" key="3">
    <citation type="journal article" date="2017" name="Nature">
        <title>Genome sequence of the progenitor of the wheat D genome Aegilops tauschii.</title>
        <authorList>
            <person name="Luo M.C."/>
            <person name="Gu Y.Q."/>
            <person name="Puiu D."/>
            <person name="Wang H."/>
            <person name="Twardziok S.O."/>
            <person name="Deal K.R."/>
            <person name="Huo N."/>
            <person name="Zhu T."/>
            <person name="Wang L."/>
            <person name="Wang Y."/>
            <person name="McGuire P.E."/>
            <person name="Liu S."/>
            <person name="Long H."/>
            <person name="Ramasamy R.K."/>
            <person name="Rodriguez J.C."/>
            <person name="Van S.L."/>
            <person name="Yuan L."/>
            <person name="Wang Z."/>
            <person name="Xia Z."/>
            <person name="Xiao L."/>
            <person name="Anderson O.D."/>
            <person name="Ouyang S."/>
            <person name="Liang Y."/>
            <person name="Zimin A.V."/>
            <person name="Pertea G."/>
            <person name="Qi P."/>
            <person name="Bennetzen J.L."/>
            <person name="Dai X."/>
            <person name="Dawson M.W."/>
            <person name="Muller H.G."/>
            <person name="Kugler K."/>
            <person name="Rivarola-Duarte L."/>
            <person name="Spannagl M."/>
            <person name="Mayer K.F.X."/>
            <person name="Lu F.H."/>
            <person name="Bevan M.W."/>
            <person name="Leroy P."/>
            <person name="Li P."/>
            <person name="You F.M."/>
            <person name="Sun Q."/>
            <person name="Liu Z."/>
            <person name="Lyons E."/>
            <person name="Wicker T."/>
            <person name="Salzberg S.L."/>
            <person name="Devos K.M."/>
            <person name="Dvorak J."/>
        </authorList>
    </citation>
    <scope>NUCLEOTIDE SEQUENCE [LARGE SCALE GENOMIC DNA]</scope>
    <source>
        <strain evidence="1">cv. AL8/78</strain>
    </source>
</reference>
<accession>A0A453DYH3</accession>
<dbReference type="Gramene" id="AET3Gv20154400.2">
    <property type="protein sequence ID" value="AET3Gv20154400.2"/>
    <property type="gene ID" value="AET3Gv20154400"/>
</dbReference>
<dbReference type="EnsemblPlants" id="AET3Gv20154400.2">
    <property type="protein sequence ID" value="AET3Gv20154400.2"/>
    <property type="gene ID" value="AET3Gv20154400"/>
</dbReference>
<dbReference type="PANTHER" id="PTHR18868">
    <property type="entry name" value="OS07G0665300 PROTEIN-RELATED"/>
    <property type="match status" value="1"/>
</dbReference>
<evidence type="ECO:0000313" key="2">
    <source>
        <dbReference type="Proteomes" id="UP000015105"/>
    </source>
</evidence>
<dbReference type="AlphaFoldDB" id="A0A453DYH3"/>
<dbReference type="Gramene" id="AET3Gv20154400.3">
    <property type="protein sequence ID" value="AET3Gv20154400.3"/>
    <property type="gene ID" value="AET3Gv20154400"/>
</dbReference>
<dbReference type="PANTHER" id="PTHR18868:SF37">
    <property type="entry name" value="OS07G0665300 PROTEIN"/>
    <property type="match status" value="1"/>
</dbReference>
<keyword evidence="2" id="KW-1185">Reference proteome</keyword>
<dbReference type="Gene3D" id="2.40.10.120">
    <property type="match status" value="1"/>
</dbReference>
<dbReference type="EnsemblPlants" id="AET3Gv20154400.3">
    <property type="protein sequence ID" value="AET3Gv20154400.3"/>
    <property type="gene ID" value="AET3Gv20154400"/>
</dbReference>
<protein>
    <submittedName>
        <fullName evidence="1">Uncharacterized protein</fullName>
    </submittedName>
</protein>
<dbReference type="InterPro" id="IPR009003">
    <property type="entry name" value="Peptidase_S1_PA"/>
</dbReference>
<evidence type="ECO:0000313" key="1">
    <source>
        <dbReference type="EnsemblPlants" id="AET3Gv20154400.3"/>
    </source>
</evidence>
<dbReference type="Pfam" id="PF13365">
    <property type="entry name" value="Trypsin_2"/>
    <property type="match status" value="1"/>
</dbReference>
<organism evidence="1 2">
    <name type="scientific">Aegilops tauschii subsp. strangulata</name>
    <name type="common">Goatgrass</name>
    <dbReference type="NCBI Taxonomy" id="200361"/>
    <lineage>
        <taxon>Eukaryota</taxon>
        <taxon>Viridiplantae</taxon>
        <taxon>Streptophyta</taxon>
        <taxon>Embryophyta</taxon>
        <taxon>Tracheophyta</taxon>
        <taxon>Spermatophyta</taxon>
        <taxon>Magnoliopsida</taxon>
        <taxon>Liliopsida</taxon>
        <taxon>Poales</taxon>
        <taxon>Poaceae</taxon>
        <taxon>BOP clade</taxon>
        <taxon>Pooideae</taxon>
        <taxon>Triticodae</taxon>
        <taxon>Triticeae</taxon>
        <taxon>Triticinae</taxon>
        <taxon>Aegilops</taxon>
    </lineage>
</organism>
<proteinExistence type="predicted"/>
<dbReference type="Proteomes" id="UP000015105">
    <property type="component" value="Chromosome 3D"/>
</dbReference>
<dbReference type="SUPFAM" id="SSF50494">
    <property type="entry name" value="Trypsin-like serine proteases"/>
    <property type="match status" value="1"/>
</dbReference>
<reference evidence="2" key="2">
    <citation type="journal article" date="2017" name="Nat. Plants">
        <title>The Aegilops tauschii genome reveals multiple impacts of transposons.</title>
        <authorList>
            <person name="Zhao G."/>
            <person name="Zou C."/>
            <person name="Li K."/>
            <person name="Wang K."/>
            <person name="Li T."/>
            <person name="Gao L."/>
            <person name="Zhang X."/>
            <person name="Wang H."/>
            <person name="Yang Z."/>
            <person name="Liu X."/>
            <person name="Jiang W."/>
            <person name="Mao L."/>
            <person name="Kong X."/>
            <person name="Jiao Y."/>
            <person name="Jia J."/>
        </authorList>
    </citation>
    <scope>NUCLEOTIDE SEQUENCE [LARGE SCALE GENOMIC DNA]</scope>
    <source>
        <strain evidence="2">cv. AL8/78</strain>
    </source>
</reference>
<reference evidence="1" key="4">
    <citation type="submission" date="2019-03" db="UniProtKB">
        <authorList>
            <consortium name="EnsemblPlants"/>
        </authorList>
    </citation>
    <scope>IDENTIFICATION</scope>
</reference>